<dbReference type="RefSeq" id="WP_016178270.1">
    <property type="nucleotide sequence ID" value="NZ_JAJCNM010000011.1"/>
</dbReference>
<sequence length="601" mass="68077">MSRKNQFTLNTLAKGRLFAFLIIVAIIVRVALAVEMPVKIYMQAGYDDALSINQALTILAGKWLGPYGTGTLTKGLSFTFFLIVNHFSKLSYPLFLCLVNMAAAFAIVKALAPLIKNRYLSGLGFLFFSYSPATFTSDFSLRVYRNSLVFAVVLFVLAGILGHFLRRKEALRKRLPWAIILMAAFPFFWFLREDSIWLVPLYAVATVCTLFGITVKHSSLGSSFKEGFRNFWILLKETSKTRLIGNILLLLAPVLLTAGESLVISKINYEHYGIFTTNDRTKTSFARMTENLIQIDNSSFDSEVVAEDSGIWVSKKTFDKAQKVSPTFAKYKKGINWIYSESIWPHSWPVKNGELPGDMFVWGLREMFQREGLYKDGKANEKVFKKISQELEEGFESGKLNRKNMFFVSKQSNGKKLEDMGKVCNYIGVGVIETTFYRSYQTSYGGSIFVENQPAEVVLDLINVKSISTLKEGMEAEERRTKPFVFVINGIIWIYRIISPILLLASLGAILLFTIAYFKKKRNRPVLADYLIIFLGLLLTYTVYLFGVSWFATWAPGGRGLFMFFYTGAGVPLMQIIELLSVTLIFRNAKGKLFENKVESD</sequence>
<feature type="transmembrane region" description="Helical" evidence="1">
    <location>
        <begin position="243"/>
        <end position="264"/>
    </location>
</feature>
<gene>
    <name evidence="2" type="ORF">AUF17_21410</name>
</gene>
<evidence type="ECO:0000313" key="2">
    <source>
        <dbReference type="EMBL" id="TRZ29241.1"/>
    </source>
</evidence>
<feature type="transmembrane region" description="Helical" evidence="1">
    <location>
        <begin position="530"/>
        <end position="552"/>
    </location>
</feature>
<comment type="caution">
    <text evidence="2">The sequence shown here is derived from an EMBL/GenBank/DDBJ whole genome shotgun (WGS) entry which is preliminary data.</text>
</comment>
<protein>
    <recommendedName>
        <fullName evidence="4">Glycosyltransferase RgtA/B/C/D-like domain-containing protein</fullName>
    </recommendedName>
</protein>
<organism evidence="2 3">
    <name type="scientific">Enterococcus avium</name>
    <name type="common">Streptococcus avium</name>
    <dbReference type="NCBI Taxonomy" id="33945"/>
    <lineage>
        <taxon>Bacteria</taxon>
        <taxon>Bacillati</taxon>
        <taxon>Bacillota</taxon>
        <taxon>Bacilli</taxon>
        <taxon>Lactobacillales</taxon>
        <taxon>Enterococcaceae</taxon>
        <taxon>Enterococcus</taxon>
    </lineage>
</organism>
<dbReference type="Proteomes" id="UP000316316">
    <property type="component" value="Unassembled WGS sequence"/>
</dbReference>
<dbReference type="AlphaFoldDB" id="A0A8B5W0A0"/>
<feature type="transmembrane region" description="Helical" evidence="1">
    <location>
        <begin position="493"/>
        <end position="518"/>
    </location>
</feature>
<feature type="transmembrane region" description="Helical" evidence="1">
    <location>
        <begin position="197"/>
        <end position="215"/>
    </location>
</feature>
<reference evidence="2 3" key="1">
    <citation type="submission" date="2017-10" db="EMBL/GenBank/DDBJ databases">
        <title>FDA dAtabase for Regulatory Grade micrObial Sequences (FDA-ARGOS): Supporting development and validation of Infectious Disease Dx tests.</title>
        <authorList>
            <person name="Campos J."/>
            <person name="Goldberg B."/>
            <person name="Tallon L.J."/>
            <person name="Sadzewicz L."/>
            <person name="Sengamalay N."/>
            <person name="Ott S."/>
            <person name="Godinez A."/>
            <person name="Nagaraj S."/>
            <person name="Vyas G."/>
            <person name="Aluvathingal J."/>
            <person name="Nadendla S."/>
            <person name="Geyer C."/>
            <person name="Nandy P."/>
            <person name="Hobson J."/>
            <person name="Sichtig H."/>
        </authorList>
    </citation>
    <scope>NUCLEOTIDE SEQUENCE [LARGE SCALE GENOMIC DNA]</scope>
    <source>
        <strain evidence="2 3">FDAARGOS_185</strain>
    </source>
</reference>
<name>A0A8B5W0A0_ENTAV</name>
<keyword evidence="1" id="KW-1133">Transmembrane helix</keyword>
<keyword evidence="1" id="KW-0472">Membrane</keyword>
<evidence type="ECO:0000313" key="3">
    <source>
        <dbReference type="Proteomes" id="UP000316316"/>
    </source>
</evidence>
<accession>A0A8B5W0A0</accession>
<dbReference type="EMBL" id="PDXQ01000002">
    <property type="protein sequence ID" value="TRZ29241.1"/>
    <property type="molecule type" value="Genomic_DNA"/>
</dbReference>
<evidence type="ECO:0008006" key="4">
    <source>
        <dbReference type="Google" id="ProtNLM"/>
    </source>
</evidence>
<feature type="transmembrane region" description="Helical" evidence="1">
    <location>
        <begin position="564"/>
        <end position="586"/>
    </location>
</feature>
<feature type="transmembrane region" description="Helical" evidence="1">
    <location>
        <begin position="90"/>
        <end position="112"/>
    </location>
</feature>
<keyword evidence="1" id="KW-0812">Transmembrane</keyword>
<evidence type="ECO:0000256" key="1">
    <source>
        <dbReference type="SAM" id="Phobius"/>
    </source>
</evidence>
<feature type="transmembrane region" description="Helical" evidence="1">
    <location>
        <begin position="174"/>
        <end position="191"/>
    </location>
</feature>
<feature type="transmembrane region" description="Helical" evidence="1">
    <location>
        <begin position="119"/>
        <end position="137"/>
    </location>
</feature>
<feature type="transmembrane region" description="Helical" evidence="1">
    <location>
        <begin position="143"/>
        <end position="162"/>
    </location>
</feature>
<proteinExistence type="predicted"/>